<dbReference type="GO" id="GO:0016020">
    <property type="term" value="C:membrane"/>
    <property type="evidence" value="ECO:0007669"/>
    <property type="project" value="UniProtKB-SubCell"/>
</dbReference>
<dbReference type="AlphaFoldDB" id="A0A9N9E235"/>
<evidence type="ECO:0000256" key="5">
    <source>
        <dbReference type="ARBA" id="ARBA00023136"/>
    </source>
</evidence>
<keyword evidence="5" id="KW-0472">Membrane</keyword>
<evidence type="ECO:0000313" key="7">
    <source>
        <dbReference type="Proteomes" id="UP000789396"/>
    </source>
</evidence>
<dbReference type="Pfam" id="PF06140">
    <property type="entry name" value="Ifi-6-16"/>
    <property type="match status" value="1"/>
</dbReference>
<gene>
    <name evidence="6" type="ORF">RFULGI_LOCUS8852</name>
</gene>
<keyword evidence="4" id="KW-1133">Transmembrane helix</keyword>
<keyword evidence="3" id="KW-0812">Transmembrane</keyword>
<evidence type="ECO:0000313" key="6">
    <source>
        <dbReference type="EMBL" id="CAG8661146.1"/>
    </source>
</evidence>
<dbReference type="OrthoDB" id="440424at2759"/>
<evidence type="ECO:0000256" key="2">
    <source>
        <dbReference type="ARBA" id="ARBA00007262"/>
    </source>
</evidence>
<reference evidence="6" key="1">
    <citation type="submission" date="2021-06" db="EMBL/GenBank/DDBJ databases">
        <authorList>
            <person name="Kallberg Y."/>
            <person name="Tangrot J."/>
            <person name="Rosling A."/>
        </authorList>
    </citation>
    <scope>NUCLEOTIDE SEQUENCE</scope>
    <source>
        <strain evidence="6">IN212</strain>
    </source>
</reference>
<dbReference type="InterPro" id="IPR009311">
    <property type="entry name" value="IFI6/IFI27-like"/>
</dbReference>
<dbReference type="Gene3D" id="6.10.110.10">
    <property type="match status" value="1"/>
</dbReference>
<protein>
    <submittedName>
        <fullName evidence="6">17209_t:CDS:1</fullName>
    </submittedName>
</protein>
<evidence type="ECO:0000256" key="4">
    <source>
        <dbReference type="ARBA" id="ARBA00022989"/>
    </source>
</evidence>
<comment type="subcellular location">
    <subcellularLocation>
        <location evidence="1">Membrane</location>
        <topology evidence="1">Multi-pass membrane protein</topology>
    </subcellularLocation>
</comment>
<comment type="caution">
    <text evidence="6">The sequence shown here is derived from an EMBL/GenBank/DDBJ whole genome shotgun (WGS) entry which is preliminary data.</text>
</comment>
<dbReference type="Proteomes" id="UP000789396">
    <property type="component" value="Unassembled WGS sequence"/>
</dbReference>
<comment type="similarity">
    <text evidence="2">Belongs to the IFI6/IFI27 family.</text>
</comment>
<feature type="non-terminal residue" evidence="6">
    <location>
        <position position="100"/>
    </location>
</feature>
<sequence>MAQLSDSNIFKETILESFVKNRYIPTLPSLPPPQSFYEKAKQLTSDNPKATVGALTVGGLVLGPPVAVGLVGALGFGSGGIAAGSTAAWMMSLQGGATAA</sequence>
<dbReference type="EMBL" id="CAJVPZ010014842">
    <property type="protein sequence ID" value="CAG8661146.1"/>
    <property type="molecule type" value="Genomic_DNA"/>
</dbReference>
<name>A0A9N9E235_9GLOM</name>
<accession>A0A9N9E235</accession>
<evidence type="ECO:0000256" key="1">
    <source>
        <dbReference type="ARBA" id="ARBA00004141"/>
    </source>
</evidence>
<proteinExistence type="inferred from homology"/>
<evidence type="ECO:0000256" key="3">
    <source>
        <dbReference type="ARBA" id="ARBA00022692"/>
    </source>
</evidence>
<dbReference type="InterPro" id="IPR038213">
    <property type="entry name" value="IFI6/IFI27-like_sf"/>
</dbReference>
<organism evidence="6 7">
    <name type="scientific">Racocetra fulgida</name>
    <dbReference type="NCBI Taxonomy" id="60492"/>
    <lineage>
        <taxon>Eukaryota</taxon>
        <taxon>Fungi</taxon>
        <taxon>Fungi incertae sedis</taxon>
        <taxon>Mucoromycota</taxon>
        <taxon>Glomeromycotina</taxon>
        <taxon>Glomeromycetes</taxon>
        <taxon>Diversisporales</taxon>
        <taxon>Gigasporaceae</taxon>
        <taxon>Racocetra</taxon>
    </lineage>
</organism>
<keyword evidence="7" id="KW-1185">Reference proteome</keyword>